<feature type="domain" description="LysM" evidence="1">
    <location>
        <begin position="161"/>
        <end position="205"/>
    </location>
</feature>
<dbReference type="PANTHER" id="PTHR21666:SF270">
    <property type="entry name" value="MUREIN HYDROLASE ACTIVATOR ENVC"/>
    <property type="match status" value="1"/>
</dbReference>
<dbReference type="InterPro" id="IPR011055">
    <property type="entry name" value="Dup_hybrid_motif"/>
</dbReference>
<dbReference type="EMBL" id="PFEA01000040">
    <property type="protein sequence ID" value="PJE59709.1"/>
    <property type="molecule type" value="Genomic_DNA"/>
</dbReference>
<name>A0A2M8KIG5_9BACT</name>
<feature type="domain" description="LysM" evidence="1">
    <location>
        <begin position="211"/>
        <end position="255"/>
    </location>
</feature>
<dbReference type="InterPro" id="IPR018392">
    <property type="entry name" value="LysM"/>
</dbReference>
<dbReference type="Pfam" id="PF01551">
    <property type="entry name" value="Peptidase_M23"/>
    <property type="match status" value="1"/>
</dbReference>
<dbReference type="CDD" id="cd00118">
    <property type="entry name" value="LysM"/>
    <property type="match status" value="2"/>
</dbReference>
<dbReference type="PANTHER" id="PTHR21666">
    <property type="entry name" value="PEPTIDASE-RELATED"/>
    <property type="match status" value="1"/>
</dbReference>
<dbReference type="Gene3D" id="2.70.70.10">
    <property type="entry name" value="Glucose Permease (Domain IIA)"/>
    <property type="match status" value="1"/>
</dbReference>
<organism evidence="2 3">
    <name type="scientific">Candidatus Portnoybacteria bacterium CG10_big_fil_rev_8_21_14_0_10_44_7</name>
    <dbReference type="NCBI Taxonomy" id="1974816"/>
    <lineage>
        <taxon>Bacteria</taxon>
        <taxon>Candidatus Portnoyibacteriota</taxon>
    </lineage>
</organism>
<dbReference type="Gene3D" id="3.10.350.10">
    <property type="entry name" value="LysM domain"/>
    <property type="match status" value="2"/>
</dbReference>
<sequence>MVIFIVSTKLQNFWSAAKIKAGNLTYRATQTLQKYLGRRKWIVGMTAVVLFSLSFTDWSLNTPNRQDLSPAATLIEGLLGPTDQEEIVEKALVIGGNYFGAGGPALAQNAFLTGSGSAAMDLSADDDQEGQEFCLVGQNTLVAPMSPDEQCYFDNNKKETKTYVVRSGDTAESIAFAYGINTYTLLWANDLTEKSIIRPGQELVVLPINGVRVQVKAGDTVQALGKKYAADPQEIIAYNALPADGSLQAGDYLILPGGEMPAPAIKTPVRSAPKYATGTITAGWLIIPAGGYNWGRLHGYNAVDIANKCWTPVYAAAAGTVSLTDEVGWNGGYGKYMKIDHPNGVTTLYAHFNDVIVSAGDSVKQGQLIGYMGTTGRSTGCHVHFEVRGAKNPFARY</sequence>
<dbReference type="CDD" id="cd12797">
    <property type="entry name" value="M23_peptidase"/>
    <property type="match status" value="1"/>
</dbReference>
<accession>A0A2M8KIG5</accession>
<dbReference type="PROSITE" id="PS51782">
    <property type="entry name" value="LYSM"/>
    <property type="match status" value="2"/>
</dbReference>
<reference evidence="3" key="1">
    <citation type="submission" date="2017-09" db="EMBL/GenBank/DDBJ databases">
        <title>Depth-based differentiation of microbial function through sediment-hosted aquifers and enrichment of novel symbionts in the deep terrestrial subsurface.</title>
        <authorList>
            <person name="Probst A.J."/>
            <person name="Ladd B."/>
            <person name="Jarett J.K."/>
            <person name="Geller-Mcgrath D.E."/>
            <person name="Sieber C.M.K."/>
            <person name="Emerson J.B."/>
            <person name="Anantharaman K."/>
            <person name="Thomas B.C."/>
            <person name="Malmstrom R."/>
            <person name="Stieglmeier M."/>
            <person name="Klingl A."/>
            <person name="Woyke T."/>
            <person name="Ryan C.M."/>
            <person name="Banfield J.F."/>
        </authorList>
    </citation>
    <scope>NUCLEOTIDE SEQUENCE [LARGE SCALE GENOMIC DNA]</scope>
</reference>
<proteinExistence type="predicted"/>
<gene>
    <name evidence="2" type="ORF">COU85_02195</name>
</gene>
<dbReference type="InterPro" id="IPR050570">
    <property type="entry name" value="Cell_wall_metabolism_enzyme"/>
</dbReference>
<dbReference type="InterPro" id="IPR016047">
    <property type="entry name" value="M23ase_b-sheet_dom"/>
</dbReference>
<evidence type="ECO:0000259" key="1">
    <source>
        <dbReference type="PROSITE" id="PS51782"/>
    </source>
</evidence>
<protein>
    <recommendedName>
        <fullName evidence="1">LysM domain-containing protein</fullName>
    </recommendedName>
</protein>
<dbReference type="Proteomes" id="UP000231086">
    <property type="component" value="Unassembled WGS sequence"/>
</dbReference>
<dbReference type="SMART" id="SM00257">
    <property type="entry name" value="LysM"/>
    <property type="match status" value="2"/>
</dbReference>
<comment type="caution">
    <text evidence="2">The sequence shown here is derived from an EMBL/GenBank/DDBJ whole genome shotgun (WGS) entry which is preliminary data.</text>
</comment>
<evidence type="ECO:0000313" key="3">
    <source>
        <dbReference type="Proteomes" id="UP000231086"/>
    </source>
</evidence>
<dbReference type="InterPro" id="IPR036779">
    <property type="entry name" value="LysM_dom_sf"/>
</dbReference>
<dbReference type="AlphaFoldDB" id="A0A2M8KIG5"/>
<dbReference type="GO" id="GO:0004222">
    <property type="term" value="F:metalloendopeptidase activity"/>
    <property type="evidence" value="ECO:0007669"/>
    <property type="project" value="TreeGrafter"/>
</dbReference>
<dbReference type="SUPFAM" id="SSF51261">
    <property type="entry name" value="Duplicated hybrid motif"/>
    <property type="match status" value="1"/>
</dbReference>
<evidence type="ECO:0000313" key="2">
    <source>
        <dbReference type="EMBL" id="PJE59709.1"/>
    </source>
</evidence>
<dbReference type="Pfam" id="PF01476">
    <property type="entry name" value="LysM"/>
    <property type="match status" value="2"/>
</dbReference>